<protein>
    <submittedName>
        <fullName evidence="3">Uncharacterized protein</fullName>
    </submittedName>
</protein>
<reference evidence="3 4" key="1">
    <citation type="submission" date="2019-01" db="EMBL/GenBank/DDBJ databases">
        <authorList>
            <person name="Sayadi A."/>
        </authorList>
    </citation>
    <scope>NUCLEOTIDE SEQUENCE [LARGE SCALE GENOMIC DNA]</scope>
</reference>
<keyword evidence="4" id="KW-1185">Reference proteome</keyword>
<evidence type="ECO:0000256" key="2">
    <source>
        <dbReference type="SAM" id="Phobius"/>
    </source>
</evidence>
<keyword evidence="2" id="KW-1133">Transmembrane helix</keyword>
<keyword evidence="2" id="KW-0472">Membrane</keyword>
<gene>
    <name evidence="3" type="ORF">CALMAC_LOCUS20827</name>
</gene>
<keyword evidence="2" id="KW-0812">Transmembrane</keyword>
<evidence type="ECO:0000313" key="4">
    <source>
        <dbReference type="Proteomes" id="UP000410492"/>
    </source>
</evidence>
<organism evidence="3 4">
    <name type="scientific">Callosobruchus maculatus</name>
    <name type="common">Southern cowpea weevil</name>
    <name type="synonym">Pulse bruchid</name>
    <dbReference type="NCBI Taxonomy" id="64391"/>
    <lineage>
        <taxon>Eukaryota</taxon>
        <taxon>Metazoa</taxon>
        <taxon>Ecdysozoa</taxon>
        <taxon>Arthropoda</taxon>
        <taxon>Hexapoda</taxon>
        <taxon>Insecta</taxon>
        <taxon>Pterygota</taxon>
        <taxon>Neoptera</taxon>
        <taxon>Endopterygota</taxon>
        <taxon>Coleoptera</taxon>
        <taxon>Polyphaga</taxon>
        <taxon>Cucujiformia</taxon>
        <taxon>Chrysomeloidea</taxon>
        <taxon>Chrysomelidae</taxon>
        <taxon>Bruchinae</taxon>
        <taxon>Bruchini</taxon>
        <taxon>Callosobruchus</taxon>
    </lineage>
</organism>
<dbReference type="OrthoDB" id="303066at2759"/>
<dbReference type="Proteomes" id="UP000410492">
    <property type="component" value="Unassembled WGS sequence"/>
</dbReference>
<feature type="compositionally biased region" description="Polar residues" evidence="1">
    <location>
        <begin position="14"/>
        <end position="24"/>
    </location>
</feature>
<proteinExistence type="predicted"/>
<feature type="transmembrane region" description="Helical" evidence="2">
    <location>
        <begin position="131"/>
        <end position="155"/>
    </location>
</feature>
<evidence type="ECO:0000256" key="1">
    <source>
        <dbReference type="SAM" id="MobiDB-lite"/>
    </source>
</evidence>
<name>A0A653DVM4_CALMS</name>
<feature type="region of interest" description="Disordered" evidence="1">
    <location>
        <begin position="1"/>
        <end position="92"/>
    </location>
</feature>
<accession>A0A653DVM4</accession>
<sequence length="164" mass="18292">MTVSLEGYLEPQRLSFSSPPNSELNPRPASPDDSFPVFSPPPYNHAPSDILVPPTASGRTAANPAPPYSAVGVSSTTTNDRRRDVIGPPWMPQNTYQTPRQSVISYSSRSPLSHHECNWTYFISSQSGVAFVLYTLIGGVTLQLFAVYTPLRYLYLYQIFIRKY</sequence>
<evidence type="ECO:0000313" key="3">
    <source>
        <dbReference type="EMBL" id="VEN64263.1"/>
    </source>
</evidence>
<dbReference type="EMBL" id="CAACVG010015219">
    <property type="protein sequence ID" value="VEN64263.1"/>
    <property type="molecule type" value="Genomic_DNA"/>
</dbReference>
<dbReference type="AlphaFoldDB" id="A0A653DVM4"/>